<feature type="transmembrane region" description="Helical" evidence="1">
    <location>
        <begin position="149"/>
        <end position="165"/>
    </location>
</feature>
<keyword evidence="3" id="KW-1185">Reference proteome</keyword>
<evidence type="ECO:0000313" key="3">
    <source>
        <dbReference type="Proteomes" id="UP001159405"/>
    </source>
</evidence>
<feature type="transmembrane region" description="Helical" evidence="1">
    <location>
        <begin position="86"/>
        <end position="102"/>
    </location>
</feature>
<keyword evidence="1" id="KW-0812">Transmembrane</keyword>
<accession>A0ABN8QCK7</accession>
<feature type="transmembrane region" description="Helical" evidence="1">
    <location>
        <begin position="186"/>
        <end position="207"/>
    </location>
</feature>
<dbReference type="Proteomes" id="UP001159405">
    <property type="component" value="Unassembled WGS sequence"/>
</dbReference>
<keyword evidence="1" id="KW-0472">Membrane</keyword>
<keyword evidence="1" id="KW-1133">Transmembrane helix</keyword>
<evidence type="ECO:0000313" key="2">
    <source>
        <dbReference type="EMBL" id="CAH3161867.1"/>
    </source>
</evidence>
<name>A0ABN8QCK7_9CNID</name>
<gene>
    <name evidence="2" type="ORF">PLOB_00005047</name>
</gene>
<evidence type="ECO:0000256" key="1">
    <source>
        <dbReference type="SAM" id="Phobius"/>
    </source>
</evidence>
<sequence length="395" mass="46189">MPPILASPSSLNRRKTWKEVFFDGLQVFHFLVAMGFLWAGIVEFIKNPPYFDAYGDASTQNNLPEGLFETDPRNINREQALRLMDFPILAMLFAYFGVCWWLKFQGLAWILTACITLVLLCFFVVNFWATDLFDWRSYKPRMKGLETQVFTITLSITATFMVLFYKRRKMPFKFKATLPIRPFGKIHVFCNFAVIFVIVYFCLMMWFSKLYVSWAYFNNSKEVLELCQSTNMVQCYPCDKPDFDGMKECVKEKHQLFHCQDIQKEQGAFCLFNYNLSVFVFLTVFAYVGGLVVFLSNFFKIVIHYTFRAIFLFIHWCHVTFGAREGHRTSMDLPEIVSVNSNFNVSIQEPFQYVERNQENETEITDDNLHCHLNSSIETCNNVEEGDSLVDAMIA</sequence>
<comment type="caution">
    <text evidence="2">The sequence shown here is derived from an EMBL/GenBank/DDBJ whole genome shotgun (WGS) entry which is preliminary data.</text>
</comment>
<proteinExistence type="predicted"/>
<feature type="transmembrane region" description="Helical" evidence="1">
    <location>
        <begin position="109"/>
        <end position="129"/>
    </location>
</feature>
<feature type="transmembrane region" description="Helical" evidence="1">
    <location>
        <begin position="20"/>
        <end position="41"/>
    </location>
</feature>
<feature type="transmembrane region" description="Helical" evidence="1">
    <location>
        <begin position="278"/>
        <end position="299"/>
    </location>
</feature>
<organism evidence="2 3">
    <name type="scientific">Porites lobata</name>
    <dbReference type="NCBI Taxonomy" id="104759"/>
    <lineage>
        <taxon>Eukaryota</taxon>
        <taxon>Metazoa</taxon>
        <taxon>Cnidaria</taxon>
        <taxon>Anthozoa</taxon>
        <taxon>Hexacorallia</taxon>
        <taxon>Scleractinia</taxon>
        <taxon>Fungiina</taxon>
        <taxon>Poritidae</taxon>
        <taxon>Porites</taxon>
    </lineage>
</organism>
<protein>
    <submittedName>
        <fullName evidence="2">Uncharacterized protein</fullName>
    </submittedName>
</protein>
<reference evidence="2 3" key="1">
    <citation type="submission" date="2022-05" db="EMBL/GenBank/DDBJ databases">
        <authorList>
            <consortium name="Genoscope - CEA"/>
            <person name="William W."/>
        </authorList>
    </citation>
    <scope>NUCLEOTIDE SEQUENCE [LARGE SCALE GENOMIC DNA]</scope>
</reference>
<dbReference type="EMBL" id="CALNXK010000121">
    <property type="protein sequence ID" value="CAH3161867.1"/>
    <property type="molecule type" value="Genomic_DNA"/>
</dbReference>